<feature type="domain" description="DUF732" evidence="2">
    <location>
        <begin position="36"/>
        <end position="104"/>
    </location>
</feature>
<dbReference type="Proteomes" id="UP000062255">
    <property type="component" value="Chromosome"/>
</dbReference>
<dbReference type="EMBL" id="CP012150">
    <property type="protein sequence ID" value="AKS35858.1"/>
    <property type="molecule type" value="Genomic_DNA"/>
</dbReference>
<proteinExistence type="predicted"/>
<protein>
    <recommendedName>
        <fullName evidence="2">DUF732 domain-containing protein</fullName>
    </recommendedName>
</protein>
<dbReference type="STRING" id="134601.AFA91_32480"/>
<evidence type="ECO:0000313" key="3">
    <source>
        <dbReference type="EMBL" id="AKS35858.1"/>
    </source>
</evidence>
<dbReference type="PATRIC" id="fig|134601.6.peg.6720"/>
<evidence type="ECO:0000313" key="4">
    <source>
        <dbReference type="Proteomes" id="UP000062255"/>
    </source>
</evidence>
<reference evidence="3 4" key="1">
    <citation type="submission" date="2015-07" db="EMBL/GenBank/DDBJ databases">
        <title>Complete genome sequence of Mycobacterium goodii X7B, a facultative thermophilic biodesulfurizing bacterium.</title>
        <authorList>
            <person name="Yu B."/>
            <person name="Li F."/>
            <person name="Xu P."/>
        </authorList>
    </citation>
    <scope>NUCLEOTIDE SEQUENCE [LARGE SCALE GENOMIC DNA]</scope>
    <source>
        <strain evidence="3 4">X7B</strain>
    </source>
</reference>
<organism evidence="3 4">
    <name type="scientific">Mycolicibacterium goodii</name>
    <name type="common">Mycobacterium goodii</name>
    <dbReference type="NCBI Taxonomy" id="134601"/>
    <lineage>
        <taxon>Bacteria</taxon>
        <taxon>Bacillati</taxon>
        <taxon>Actinomycetota</taxon>
        <taxon>Actinomycetes</taxon>
        <taxon>Mycobacteriales</taxon>
        <taxon>Mycobacteriaceae</taxon>
        <taxon>Mycolicibacterium</taxon>
    </lineage>
</organism>
<dbReference type="RefSeq" id="WP_049748302.1">
    <property type="nucleotide sequence ID" value="NZ_CP012150.1"/>
</dbReference>
<keyword evidence="1" id="KW-0732">Signal</keyword>
<evidence type="ECO:0000259" key="2">
    <source>
        <dbReference type="Pfam" id="PF05305"/>
    </source>
</evidence>
<sequence>MIATHPAHLRALAGALCLAATTATATALAAPARADQYDFVAMLDNEGVYYSSITDVIDQGKMACRMLRSGAGMPTTLDYVAGGGYAPYETAVVVASAAMNMCPDVLPTVRAFLGGGSTADA</sequence>
<accession>A0A0K0XEN1</accession>
<feature type="signal peptide" evidence="1">
    <location>
        <begin position="1"/>
        <end position="29"/>
    </location>
</feature>
<dbReference type="KEGG" id="mgo:AFA91_32480"/>
<dbReference type="Pfam" id="PF05305">
    <property type="entry name" value="DUF732"/>
    <property type="match status" value="1"/>
</dbReference>
<feature type="chain" id="PRO_5005454011" description="DUF732 domain-containing protein" evidence="1">
    <location>
        <begin position="30"/>
        <end position="121"/>
    </location>
</feature>
<dbReference type="OrthoDB" id="4746133at2"/>
<name>A0A0K0XEN1_MYCGD</name>
<gene>
    <name evidence="3" type="ORF">AFA91_32480</name>
</gene>
<dbReference type="AlphaFoldDB" id="A0A0K0XEN1"/>
<evidence type="ECO:0000256" key="1">
    <source>
        <dbReference type="SAM" id="SignalP"/>
    </source>
</evidence>
<dbReference type="InterPro" id="IPR007969">
    <property type="entry name" value="DUF732"/>
</dbReference>